<dbReference type="EMBL" id="VSSQ01026803">
    <property type="protein sequence ID" value="MPM75702.1"/>
    <property type="molecule type" value="Genomic_DNA"/>
</dbReference>
<sequence>MANAKTWVEAHDNEKFGSGGTVENCKQCKTCLFRDGGTDYSNDYRKSSCAMFVYPDMKPIEVIRNTGECELYEQDENAD</sequence>
<proteinExistence type="predicted"/>
<reference evidence="1" key="1">
    <citation type="submission" date="2019-08" db="EMBL/GenBank/DDBJ databases">
        <authorList>
            <person name="Kucharzyk K."/>
            <person name="Murdoch R.W."/>
            <person name="Higgins S."/>
            <person name="Loffler F."/>
        </authorList>
    </citation>
    <scope>NUCLEOTIDE SEQUENCE</scope>
</reference>
<protein>
    <submittedName>
        <fullName evidence="1">Uncharacterized protein</fullName>
    </submittedName>
</protein>
<name>A0A645CFS4_9ZZZZ</name>
<dbReference type="AlphaFoldDB" id="A0A645CFS4"/>
<gene>
    <name evidence="1" type="ORF">SDC9_122696</name>
</gene>
<comment type="caution">
    <text evidence="1">The sequence shown here is derived from an EMBL/GenBank/DDBJ whole genome shotgun (WGS) entry which is preliminary data.</text>
</comment>
<organism evidence="1">
    <name type="scientific">bioreactor metagenome</name>
    <dbReference type="NCBI Taxonomy" id="1076179"/>
    <lineage>
        <taxon>unclassified sequences</taxon>
        <taxon>metagenomes</taxon>
        <taxon>ecological metagenomes</taxon>
    </lineage>
</organism>
<evidence type="ECO:0000313" key="1">
    <source>
        <dbReference type="EMBL" id="MPM75702.1"/>
    </source>
</evidence>
<accession>A0A645CFS4</accession>